<evidence type="ECO:0000256" key="12">
    <source>
        <dbReference type="HAMAP-Rule" id="MF_00418"/>
    </source>
</evidence>
<dbReference type="SUPFAM" id="SSF51569">
    <property type="entry name" value="Aldolase"/>
    <property type="match status" value="1"/>
</dbReference>
<keyword evidence="10 12" id="KW-0704">Schiff base</keyword>
<dbReference type="GO" id="GO:0019877">
    <property type="term" value="P:diaminopimelate biosynthetic process"/>
    <property type="evidence" value="ECO:0007669"/>
    <property type="project" value="UniProtKB-UniRule"/>
</dbReference>
<dbReference type="PANTHER" id="PTHR12128:SF66">
    <property type="entry name" value="4-HYDROXY-2-OXOGLUTARATE ALDOLASE, MITOCHONDRIAL"/>
    <property type="match status" value="1"/>
</dbReference>
<evidence type="ECO:0000256" key="9">
    <source>
        <dbReference type="ARBA" id="ARBA00023239"/>
    </source>
</evidence>
<keyword evidence="9 12" id="KW-0456">Lyase</keyword>
<proteinExistence type="inferred from homology"/>
<feature type="site" description="Part of a proton relay during catalysis" evidence="12">
    <location>
        <position position="107"/>
    </location>
</feature>
<feature type="active site" description="Proton donor/acceptor" evidence="12 14">
    <location>
        <position position="133"/>
    </location>
</feature>
<comment type="subcellular location">
    <subcellularLocation>
        <location evidence="12">Cytoplasm</location>
    </subcellularLocation>
</comment>
<dbReference type="PROSITE" id="PS00665">
    <property type="entry name" value="DHDPS_1"/>
    <property type="match status" value="1"/>
</dbReference>
<evidence type="ECO:0000256" key="2">
    <source>
        <dbReference type="ARBA" id="ARBA00005120"/>
    </source>
</evidence>
<dbReference type="InterPro" id="IPR005263">
    <property type="entry name" value="DapA"/>
</dbReference>
<evidence type="ECO:0000256" key="5">
    <source>
        <dbReference type="ARBA" id="ARBA00022490"/>
    </source>
</evidence>
<dbReference type="HAMAP" id="MF_00418">
    <property type="entry name" value="DapA"/>
    <property type="match status" value="1"/>
</dbReference>
<dbReference type="PRINTS" id="PR00146">
    <property type="entry name" value="DHPICSNTHASE"/>
</dbReference>
<feature type="binding site" evidence="12 15">
    <location>
        <position position="203"/>
    </location>
    <ligand>
        <name>pyruvate</name>
        <dbReference type="ChEBI" id="CHEBI:15361"/>
    </ligand>
</feature>
<dbReference type="EMBL" id="FZOJ01000053">
    <property type="protein sequence ID" value="SNT21245.1"/>
    <property type="molecule type" value="Genomic_DNA"/>
</dbReference>
<evidence type="ECO:0000256" key="10">
    <source>
        <dbReference type="ARBA" id="ARBA00023270"/>
    </source>
</evidence>
<name>A0A239KT69_9FIRM</name>
<evidence type="ECO:0000256" key="13">
    <source>
        <dbReference type="PIRNR" id="PIRNR001365"/>
    </source>
</evidence>
<dbReference type="RefSeq" id="WP_089285448.1">
    <property type="nucleotide sequence ID" value="NZ_FZOJ01000053.1"/>
</dbReference>
<feature type="binding site" evidence="12 15">
    <location>
        <position position="47"/>
    </location>
    <ligand>
        <name>pyruvate</name>
        <dbReference type="ChEBI" id="CHEBI:15361"/>
    </ligand>
</feature>
<dbReference type="PROSITE" id="PS00666">
    <property type="entry name" value="DHDPS_2"/>
    <property type="match status" value="1"/>
</dbReference>
<evidence type="ECO:0000313" key="17">
    <source>
        <dbReference type="Proteomes" id="UP000198304"/>
    </source>
</evidence>
<feature type="active site" description="Schiff-base intermediate with substrate" evidence="12 14">
    <location>
        <position position="161"/>
    </location>
</feature>
<dbReference type="InterPro" id="IPR020625">
    <property type="entry name" value="Schiff_base-form_aldolases_AS"/>
</dbReference>
<evidence type="ECO:0000256" key="6">
    <source>
        <dbReference type="ARBA" id="ARBA00022605"/>
    </source>
</evidence>
<evidence type="ECO:0000256" key="3">
    <source>
        <dbReference type="ARBA" id="ARBA00007592"/>
    </source>
</evidence>
<dbReference type="Proteomes" id="UP000198304">
    <property type="component" value="Unassembled WGS sequence"/>
</dbReference>
<comment type="pathway">
    <text evidence="2 12">Amino-acid biosynthesis; L-lysine biosynthesis via DAP pathway; (S)-tetrahydrodipicolinate from L-aspartate: step 3/4.</text>
</comment>
<dbReference type="NCBIfam" id="TIGR00674">
    <property type="entry name" value="dapA"/>
    <property type="match status" value="1"/>
</dbReference>
<comment type="function">
    <text evidence="1 12">Catalyzes the condensation of (S)-aspartate-beta-semialdehyde [(S)-ASA] and pyruvate to 4-hydroxy-tetrahydrodipicolinate (HTPA).</text>
</comment>
<reference evidence="16 17" key="1">
    <citation type="submission" date="2017-06" db="EMBL/GenBank/DDBJ databases">
        <authorList>
            <person name="Kim H.J."/>
            <person name="Triplett B.A."/>
        </authorList>
    </citation>
    <scope>NUCLEOTIDE SEQUENCE [LARGE SCALE GENOMIC DNA]</scope>
    <source>
        <strain evidence="16 17">SCA</strain>
    </source>
</reference>
<evidence type="ECO:0000256" key="14">
    <source>
        <dbReference type="PIRSR" id="PIRSR001365-1"/>
    </source>
</evidence>
<dbReference type="CDD" id="cd00950">
    <property type="entry name" value="DHDPS"/>
    <property type="match status" value="1"/>
</dbReference>
<dbReference type="Gene3D" id="3.20.20.70">
    <property type="entry name" value="Aldolase class I"/>
    <property type="match status" value="1"/>
</dbReference>
<protein>
    <recommendedName>
        <fullName evidence="4 12">4-hydroxy-tetrahydrodipicolinate synthase</fullName>
        <shortName evidence="12">HTPA synthase</shortName>
        <ecNumber evidence="4 12">4.3.3.7</ecNumber>
    </recommendedName>
</protein>
<dbReference type="InterPro" id="IPR013785">
    <property type="entry name" value="Aldolase_TIM"/>
</dbReference>
<keyword evidence="8 12" id="KW-0457">Lysine biosynthesis</keyword>
<evidence type="ECO:0000313" key="16">
    <source>
        <dbReference type="EMBL" id="SNT21245.1"/>
    </source>
</evidence>
<comment type="caution">
    <text evidence="12">Was originally thought to be a dihydrodipicolinate synthase (DHDPS), catalyzing the condensation of (S)-aspartate-beta-semialdehyde [(S)-ASA] and pyruvate to dihydrodipicolinate (DHDP). However, it was shown in E.coli that the product of the enzymatic reaction is not dihydrodipicolinate but in fact (4S)-4-hydroxy-2,3,4,5-tetrahydro-(2S)-dipicolinic acid (HTPA), and that the consecutive dehydration reaction leading to DHDP is not spontaneous but catalyzed by DapB.</text>
</comment>
<organism evidence="16 17">
    <name type="scientific">Anaerovirgula multivorans</name>
    <dbReference type="NCBI Taxonomy" id="312168"/>
    <lineage>
        <taxon>Bacteria</taxon>
        <taxon>Bacillati</taxon>
        <taxon>Bacillota</taxon>
        <taxon>Clostridia</taxon>
        <taxon>Peptostreptococcales</taxon>
        <taxon>Natronincolaceae</taxon>
        <taxon>Anaerovirgula</taxon>
    </lineage>
</organism>
<keyword evidence="17" id="KW-1185">Reference proteome</keyword>
<keyword evidence="7 12" id="KW-0220">Diaminopimelate biosynthesis</keyword>
<dbReference type="InterPro" id="IPR020624">
    <property type="entry name" value="Schiff_base-form_aldolases_CS"/>
</dbReference>
<dbReference type="PANTHER" id="PTHR12128">
    <property type="entry name" value="DIHYDRODIPICOLINATE SYNTHASE"/>
    <property type="match status" value="1"/>
</dbReference>
<sequence length="291" mass="31291">MKNWGRLMTAMVTPFDEGLEVDYDQAVELAKILIKEGTTALVVSGTTGEAPTLTSDEKTQLFKALKKSVDVPIIAGVGTNSTAATIENAQKALACGVDGLLVVVPYYNKPDQDCMYEHFKAVAEAVDGDIMLYNVPGRTGANMLPETVARLAEIKNIVALKEASGNIVQFAEVVKRVPKDFLVYTGEDGTTLPSLSAGGYGVVSVASHVVGLKMKEMIDTFLSGNFEKAKDIHLQLLDIYNALFMSSNPIPVKAALNMRGVQVGGLRLPLNTVKPNVENELSRCMQALNLI</sequence>
<accession>A0A239KT69</accession>
<comment type="similarity">
    <text evidence="3 12 13">Belongs to the DapA family.</text>
</comment>
<dbReference type="GO" id="GO:0005829">
    <property type="term" value="C:cytosol"/>
    <property type="evidence" value="ECO:0007669"/>
    <property type="project" value="TreeGrafter"/>
</dbReference>
<keyword evidence="5 12" id="KW-0963">Cytoplasm</keyword>
<dbReference type="SMART" id="SM01130">
    <property type="entry name" value="DHDPS"/>
    <property type="match status" value="1"/>
</dbReference>
<evidence type="ECO:0000256" key="1">
    <source>
        <dbReference type="ARBA" id="ARBA00003294"/>
    </source>
</evidence>
<keyword evidence="6 12" id="KW-0028">Amino-acid biosynthesis</keyword>
<gene>
    <name evidence="12" type="primary">dapA</name>
    <name evidence="16" type="ORF">SAMN05446037_10539</name>
</gene>
<evidence type="ECO:0000256" key="15">
    <source>
        <dbReference type="PIRSR" id="PIRSR001365-2"/>
    </source>
</evidence>
<comment type="subunit">
    <text evidence="12">Homotetramer; dimer of dimers.</text>
</comment>
<dbReference type="UniPathway" id="UPA00034">
    <property type="reaction ID" value="UER00017"/>
</dbReference>
<dbReference type="OrthoDB" id="9782828at2"/>
<evidence type="ECO:0000256" key="7">
    <source>
        <dbReference type="ARBA" id="ARBA00022915"/>
    </source>
</evidence>
<dbReference type="AlphaFoldDB" id="A0A239KT69"/>
<dbReference type="GO" id="GO:0008840">
    <property type="term" value="F:4-hydroxy-tetrahydrodipicolinate synthase activity"/>
    <property type="evidence" value="ECO:0007669"/>
    <property type="project" value="UniProtKB-UniRule"/>
</dbReference>
<comment type="catalytic activity">
    <reaction evidence="11 12">
        <text>L-aspartate 4-semialdehyde + pyruvate = (2S,4S)-4-hydroxy-2,3,4,5-tetrahydrodipicolinate + H2O + H(+)</text>
        <dbReference type="Rhea" id="RHEA:34171"/>
        <dbReference type="ChEBI" id="CHEBI:15361"/>
        <dbReference type="ChEBI" id="CHEBI:15377"/>
        <dbReference type="ChEBI" id="CHEBI:15378"/>
        <dbReference type="ChEBI" id="CHEBI:67139"/>
        <dbReference type="ChEBI" id="CHEBI:537519"/>
        <dbReference type="EC" id="4.3.3.7"/>
    </reaction>
</comment>
<dbReference type="Pfam" id="PF00701">
    <property type="entry name" value="DHDPS"/>
    <property type="match status" value="1"/>
</dbReference>
<evidence type="ECO:0000256" key="4">
    <source>
        <dbReference type="ARBA" id="ARBA00012086"/>
    </source>
</evidence>
<dbReference type="EC" id="4.3.3.7" evidence="4 12"/>
<feature type="site" description="Part of a proton relay during catalysis" evidence="12">
    <location>
        <position position="46"/>
    </location>
</feature>
<dbReference type="GO" id="GO:0009089">
    <property type="term" value="P:lysine biosynthetic process via diaminopimelate"/>
    <property type="evidence" value="ECO:0007669"/>
    <property type="project" value="UniProtKB-UniRule"/>
</dbReference>
<dbReference type="InterPro" id="IPR002220">
    <property type="entry name" value="DapA-like"/>
</dbReference>
<evidence type="ECO:0000256" key="8">
    <source>
        <dbReference type="ARBA" id="ARBA00023154"/>
    </source>
</evidence>
<evidence type="ECO:0000256" key="11">
    <source>
        <dbReference type="ARBA" id="ARBA00047836"/>
    </source>
</evidence>
<dbReference type="PIRSF" id="PIRSF001365">
    <property type="entry name" value="DHDPS"/>
    <property type="match status" value="1"/>
</dbReference>